<dbReference type="Proteomes" id="UP001500507">
    <property type="component" value="Unassembled WGS sequence"/>
</dbReference>
<evidence type="ECO:0000313" key="4">
    <source>
        <dbReference type="Proteomes" id="UP001500507"/>
    </source>
</evidence>
<keyword evidence="4" id="KW-1185">Reference proteome</keyword>
<dbReference type="RefSeq" id="WP_343765029.1">
    <property type="nucleotide sequence ID" value="NZ_BAAAFG010000013.1"/>
</dbReference>
<feature type="transmembrane region" description="Helical" evidence="1">
    <location>
        <begin position="177"/>
        <end position="194"/>
    </location>
</feature>
<keyword evidence="3" id="KW-0378">Hydrolase</keyword>
<dbReference type="InterPro" id="IPR003675">
    <property type="entry name" value="Rce1/LyrA-like_dom"/>
</dbReference>
<dbReference type="PANTHER" id="PTHR39430:SF1">
    <property type="entry name" value="PROTEASE"/>
    <property type="match status" value="1"/>
</dbReference>
<feature type="transmembrane region" description="Helical" evidence="1">
    <location>
        <begin position="139"/>
        <end position="156"/>
    </location>
</feature>
<evidence type="ECO:0000256" key="1">
    <source>
        <dbReference type="SAM" id="Phobius"/>
    </source>
</evidence>
<feature type="domain" description="CAAX prenyl protease 2/Lysostaphin resistance protein A-like" evidence="2">
    <location>
        <begin position="140"/>
        <end position="238"/>
    </location>
</feature>
<evidence type="ECO:0000313" key="3">
    <source>
        <dbReference type="EMBL" id="GAA0872169.1"/>
    </source>
</evidence>
<organism evidence="3 4">
    <name type="scientific">Gangjinia marincola</name>
    <dbReference type="NCBI Taxonomy" id="578463"/>
    <lineage>
        <taxon>Bacteria</taxon>
        <taxon>Pseudomonadati</taxon>
        <taxon>Bacteroidota</taxon>
        <taxon>Flavobacteriia</taxon>
        <taxon>Flavobacteriales</taxon>
        <taxon>Flavobacteriaceae</taxon>
        <taxon>Gangjinia</taxon>
    </lineage>
</organism>
<dbReference type="EMBL" id="BAAAFG010000013">
    <property type="protein sequence ID" value="GAA0872169.1"/>
    <property type="molecule type" value="Genomic_DNA"/>
</dbReference>
<feature type="transmembrane region" description="Helical" evidence="1">
    <location>
        <begin position="227"/>
        <end position="248"/>
    </location>
</feature>
<evidence type="ECO:0000259" key="2">
    <source>
        <dbReference type="Pfam" id="PF02517"/>
    </source>
</evidence>
<keyword evidence="1" id="KW-0812">Transmembrane</keyword>
<keyword evidence="1" id="KW-0472">Membrane</keyword>
<proteinExistence type="predicted"/>
<keyword evidence="1" id="KW-1133">Transmembrane helix</keyword>
<keyword evidence="3" id="KW-0482">Metalloprotease</keyword>
<dbReference type="PANTHER" id="PTHR39430">
    <property type="entry name" value="MEMBRANE-ASSOCIATED PROTEASE-RELATED"/>
    <property type="match status" value="1"/>
</dbReference>
<protein>
    <submittedName>
        <fullName evidence="3">CPBP family intramembrane metalloprotease</fullName>
    </submittedName>
</protein>
<sequence>MFIKQAYKAQHEFWRYLIGSVVIFIASLIGQVPFMVALFVNKDFNPFGDEAVILGLLEPNLNLFLLMISFVFALVGIYVAVHFIHSQKFKDIITSRFKIDWGRVLVGFIAVALVLVPLTLYDYYANPADYIWNFKPDKFVILLMIAVILIPIQTTVEELVFRGYLMQGFGIFSGSRFIALLATSLIFGLLHIANPEIAKMGYIVMVSYIGTGFFLGILTLMDEGIELAMGFHAGNNLLIALLVTADYTALQTHSLLKSIADPKVGMEVFIPVLVIYPLILLIFSRLYKWSNWKEKLFGKVTSPSLVDKSTEI</sequence>
<name>A0ABP3XWE1_9FLAO</name>
<keyword evidence="3" id="KW-0645">Protease</keyword>
<dbReference type="GO" id="GO:0008237">
    <property type="term" value="F:metallopeptidase activity"/>
    <property type="evidence" value="ECO:0007669"/>
    <property type="project" value="UniProtKB-KW"/>
</dbReference>
<feature type="transmembrane region" description="Helical" evidence="1">
    <location>
        <begin position="104"/>
        <end position="124"/>
    </location>
</feature>
<feature type="transmembrane region" description="Helical" evidence="1">
    <location>
        <begin position="268"/>
        <end position="287"/>
    </location>
</feature>
<feature type="transmembrane region" description="Helical" evidence="1">
    <location>
        <begin position="21"/>
        <end position="41"/>
    </location>
</feature>
<feature type="transmembrane region" description="Helical" evidence="1">
    <location>
        <begin position="200"/>
        <end position="220"/>
    </location>
</feature>
<dbReference type="Pfam" id="PF02517">
    <property type="entry name" value="Rce1-like"/>
    <property type="match status" value="1"/>
</dbReference>
<gene>
    <name evidence="3" type="ORF">GCM10009117_13160</name>
</gene>
<feature type="transmembrane region" description="Helical" evidence="1">
    <location>
        <begin position="61"/>
        <end position="84"/>
    </location>
</feature>
<comment type="caution">
    <text evidence="3">The sequence shown here is derived from an EMBL/GenBank/DDBJ whole genome shotgun (WGS) entry which is preliminary data.</text>
</comment>
<reference evidence="4" key="1">
    <citation type="journal article" date="2019" name="Int. J. Syst. Evol. Microbiol.">
        <title>The Global Catalogue of Microorganisms (GCM) 10K type strain sequencing project: providing services to taxonomists for standard genome sequencing and annotation.</title>
        <authorList>
            <consortium name="The Broad Institute Genomics Platform"/>
            <consortium name="The Broad Institute Genome Sequencing Center for Infectious Disease"/>
            <person name="Wu L."/>
            <person name="Ma J."/>
        </authorList>
    </citation>
    <scope>NUCLEOTIDE SEQUENCE [LARGE SCALE GENOMIC DNA]</scope>
    <source>
        <strain evidence="4">JCM 16082</strain>
    </source>
</reference>
<accession>A0ABP3XWE1</accession>